<sequence>MKLSKFAHTLLKATIVLGVAASFHEPSIARSEKFFCGTGTTDQGKTVPATIARTKRGNEIHMIYWLSEYLNHSANTPKLRCKEASQRFQKYYDNGWLQYIRTDIINEIGVICVARTKGSKCANSDIIVTLPAKVDRFEALGTLLDLRRLAAGSPLYLTDQLITYENGEAYINIDILLSRVSSP</sequence>
<keyword evidence="2" id="KW-1185">Reference proteome</keyword>
<protein>
    <submittedName>
        <fullName evidence="1">Uncharacterized protein</fullName>
    </submittedName>
</protein>
<proteinExistence type="predicted"/>
<dbReference type="AlphaFoldDB" id="A0A8J6XE78"/>
<evidence type="ECO:0000313" key="1">
    <source>
        <dbReference type="EMBL" id="MBD2773844.1"/>
    </source>
</evidence>
<reference evidence="1" key="1">
    <citation type="submission" date="2020-09" db="EMBL/GenBank/DDBJ databases">
        <title>Iningainema tapete sp. nov. (Scytonemataceae, Cyanobacteria) from greenhouses in central Florida (USA) produces two types of nodularin with biosynthetic potential for microcystin-LR and anabaenopeptins.</title>
        <authorList>
            <person name="Berthold D.E."/>
            <person name="Lefler F.W."/>
            <person name="Huang I.-S."/>
            <person name="Abdulla H."/>
            <person name="Zimba P.V."/>
            <person name="Laughinghouse H.D. IV."/>
        </authorList>
    </citation>
    <scope>NUCLEOTIDE SEQUENCE</scope>
    <source>
        <strain evidence="1">BLCCT55</strain>
    </source>
</reference>
<accession>A0A8J6XE78</accession>
<dbReference type="Pfam" id="PF14218">
    <property type="entry name" value="COP23"/>
    <property type="match status" value="1"/>
</dbReference>
<gene>
    <name evidence="1" type="ORF">ICL16_17635</name>
</gene>
<dbReference type="InterPro" id="IPR025478">
    <property type="entry name" value="COP23"/>
</dbReference>
<evidence type="ECO:0000313" key="2">
    <source>
        <dbReference type="Proteomes" id="UP000629098"/>
    </source>
</evidence>
<dbReference type="EMBL" id="JACXAE010000060">
    <property type="protein sequence ID" value="MBD2773844.1"/>
    <property type="molecule type" value="Genomic_DNA"/>
</dbReference>
<name>A0A8J6XE78_9CYAN</name>
<comment type="caution">
    <text evidence="1">The sequence shown here is derived from an EMBL/GenBank/DDBJ whole genome shotgun (WGS) entry which is preliminary data.</text>
</comment>
<organism evidence="1 2">
    <name type="scientific">Iningainema tapete BLCC-T55</name>
    <dbReference type="NCBI Taxonomy" id="2748662"/>
    <lineage>
        <taxon>Bacteria</taxon>
        <taxon>Bacillati</taxon>
        <taxon>Cyanobacteriota</taxon>
        <taxon>Cyanophyceae</taxon>
        <taxon>Nostocales</taxon>
        <taxon>Scytonemataceae</taxon>
        <taxon>Iningainema tapete</taxon>
    </lineage>
</organism>
<dbReference type="RefSeq" id="WP_190830100.1">
    <property type="nucleotide sequence ID" value="NZ_CAWPPI010000060.1"/>
</dbReference>
<dbReference type="Proteomes" id="UP000629098">
    <property type="component" value="Unassembled WGS sequence"/>
</dbReference>